<dbReference type="STRING" id="1237896.T0KC91"/>
<dbReference type="PANTHER" id="PTHR33938:SF8">
    <property type="entry name" value="CARBOXYLIC ESTER HYDROLASE"/>
    <property type="match status" value="1"/>
</dbReference>
<dbReference type="GO" id="GO:0046872">
    <property type="term" value="F:metal ion binding"/>
    <property type="evidence" value="ECO:0007669"/>
    <property type="project" value="UniProtKB-KW"/>
</dbReference>
<evidence type="ECO:0000256" key="3">
    <source>
        <dbReference type="ARBA" id="ARBA00022723"/>
    </source>
</evidence>
<dbReference type="Pfam" id="PF07519">
    <property type="entry name" value="Tannase"/>
    <property type="match status" value="1"/>
</dbReference>
<protein>
    <recommendedName>
        <fullName evidence="8">Carboxylic ester hydrolase</fullName>
        <ecNumber evidence="8">3.1.1.-</ecNumber>
    </recommendedName>
</protein>
<dbReference type="InterPro" id="IPR011118">
    <property type="entry name" value="Tannase/feruloyl_esterase"/>
</dbReference>
<dbReference type="AlphaFoldDB" id="T0KC91"/>
<dbReference type="InterPro" id="IPR029058">
    <property type="entry name" value="AB_hydrolase_fold"/>
</dbReference>
<reference evidence="10" key="1">
    <citation type="journal article" date="2013" name="Mol. Plant Microbe Interact.">
        <title>Global aspects of pacC regulation of pathogenicity genes in Colletotrichum gloeosporioides as revealed by transcriptome analysis.</title>
        <authorList>
            <person name="Alkan N."/>
            <person name="Meng X."/>
            <person name="Friedlander G."/>
            <person name="Reuveni E."/>
            <person name="Sukno S."/>
            <person name="Sherman A."/>
            <person name="Thon M."/>
            <person name="Fluhr R."/>
            <person name="Prusky D."/>
        </authorList>
    </citation>
    <scope>NUCLEOTIDE SEQUENCE [LARGE SCALE GENOMIC DNA]</scope>
    <source>
        <strain evidence="10">Cg-14</strain>
    </source>
</reference>
<dbReference type="EC" id="3.1.1.-" evidence="8"/>
<evidence type="ECO:0000256" key="1">
    <source>
        <dbReference type="ARBA" id="ARBA00006249"/>
    </source>
</evidence>
<dbReference type="Proteomes" id="UP000015530">
    <property type="component" value="Unassembled WGS sequence"/>
</dbReference>
<dbReference type="EMBL" id="AMYD01002014">
    <property type="protein sequence ID" value="EQB50558.1"/>
    <property type="molecule type" value="Genomic_DNA"/>
</dbReference>
<feature type="chain" id="PRO_5005146886" description="Carboxylic ester hydrolase" evidence="8">
    <location>
        <begin position="21"/>
        <end position="269"/>
    </location>
</feature>
<dbReference type="OrthoDB" id="3039123at2759"/>
<proteinExistence type="inferred from homology"/>
<keyword evidence="2" id="KW-0719">Serine esterase</keyword>
<keyword evidence="3" id="KW-0479">Metal-binding</keyword>
<dbReference type="eggNOG" id="ENOG502SH94">
    <property type="taxonomic scope" value="Eukaryota"/>
</dbReference>
<evidence type="ECO:0000256" key="5">
    <source>
        <dbReference type="ARBA" id="ARBA00022801"/>
    </source>
</evidence>
<evidence type="ECO:0000313" key="10">
    <source>
        <dbReference type="Proteomes" id="UP000015530"/>
    </source>
</evidence>
<feature type="signal peptide" evidence="8">
    <location>
        <begin position="1"/>
        <end position="20"/>
    </location>
</feature>
<organism evidence="9 10">
    <name type="scientific">Colletotrichum gloeosporioides (strain Cg-14)</name>
    <name type="common">Anthracnose fungus</name>
    <name type="synonym">Glomerella cingulata</name>
    <dbReference type="NCBI Taxonomy" id="1237896"/>
    <lineage>
        <taxon>Eukaryota</taxon>
        <taxon>Fungi</taxon>
        <taxon>Dikarya</taxon>
        <taxon>Ascomycota</taxon>
        <taxon>Pezizomycotina</taxon>
        <taxon>Sordariomycetes</taxon>
        <taxon>Hypocreomycetidae</taxon>
        <taxon>Glomerellales</taxon>
        <taxon>Glomerellaceae</taxon>
        <taxon>Colletotrichum</taxon>
        <taxon>Colletotrichum gloeosporioides species complex</taxon>
    </lineage>
</organism>
<comment type="similarity">
    <text evidence="1 8">Belongs to the tannase family.</text>
</comment>
<keyword evidence="4 8" id="KW-0732">Signal</keyword>
<sequence length="269" mass="30449">MEISLKLPALLLSLLTTTAADTGISQCHPSKFTFPPLPGAAHVRTTAAVVRNFTGHAGWMPDAAVSVPASGVAPFCNVTVSYAHPGYDFVYFVKKDPEFDVGNMTMGEFRDVFRQGVEEFTSAIGTSHDLRRFRERGGKMLMWHGMADQTVMVLAARAFYKRARKLEESRGVEIEDYWRYFEVPGMNYCSPIYGGPYPWDAMERLQKWVEEGVPPQDLEARTIEEEDGRKVFGKEARRVCMFPKEGVWDGSEWQCLLSGEKLDEKREEL</sequence>
<dbReference type="GO" id="GO:0030600">
    <property type="term" value="F:feruloyl esterase activity"/>
    <property type="evidence" value="ECO:0007669"/>
    <property type="project" value="UniProtKB-ARBA"/>
</dbReference>
<evidence type="ECO:0000313" key="9">
    <source>
        <dbReference type="EMBL" id="EQB50558.1"/>
    </source>
</evidence>
<dbReference type="SUPFAM" id="SSF53474">
    <property type="entry name" value="alpha/beta-Hydrolases"/>
    <property type="match status" value="1"/>
</dbReference>
<accession>T0KC91</accession>
<keyword evidence="5 8" id="KW-0378">Hydrolase</keyword>
<evidence type="ECO:0000256" key="7">
    <source>
        <dbReference type="ARBA" id="ARBA00023157"/>
    </source>
</evidence>
<evidence type="ECO:0000256" key="4">
    <source>
        <dbReference type="ARBA" id="ARBA00022729"/>
    </source>
</evidence>
<evidence type="ECO:0000256" key="2">
    <source>
        <dbReference type="ARBA" id="ARBA00022487"/>
    </source>
</evidence>
<evidence type="ECO:0000256" key="8">
    <source>
        <dbReference type="RuleBase" id="RU361238"/>
    </source>
</evidence>
<name>T0KC91_COLGC</name>
<evidence type="ECO:0000256" key="6">
    <source>
        <dbReference type="ARBA" id="ARBA00022837"/>
    </source>
</evidence>
<dbReference type="HOGENOM" id="CLU_1034428_0_0_1"/>
<keyword evidence="7" id="KW-1015">Disulfide bond</keyword>
<dbReference type="PANTHER" id="PTHR33938">
    <property type="entry name" value="FERULOYL ESTERASE B-RELATED"/>
    <property type="match status" value="1"/>
</dbReference>
<keyword evidence="6" id="KW-0106">Calcium</keyword>
<comment type="caution">
    <text evidence="9">The sequence shown here is derived from an EMBL/GenBank/DDBJ whole genome shotgun (WGS) entry which is preliminary data.</text>
</comment>
<gene>
    <name evidence="9" type="ORF">CGLO_10000</name>
</gene>